<dbReference type="EMBL" id="QNUK01000294">
    <property type="protein sequence ID" value="KAF5896057.1"/>
    <property type="molecule type" value="Genomic_DNA"/>
</dbReference>
<gene>
    <name evidence="1" type="primary">ileS</name>
    <name evidence="1" type="ORF">DAT39_014232</name>
</gene>
<protein>
    <submittedName>
        <fullName evidence="1">Isoleucine--tRNA ligase</fullName>
    </submittedName>
</protein>
<dbReference type="AlphaFoldDB" id="A0A8J4WYA9"/>
<evidence type="ECO:0000313" key="1">
    <source>
        <dbReference type="EMBL" id="KAF5896057.1"/>
    </source>
</evidence>
<keyword evidence="1" id="KW-0436">Ligase</keyword>
<proteinExistence type="predicted"/>
<feature type="non-terminal residue" evidence="1">
    <location>
        <position position="1"/>
    </location>
</feature>
<sequence length="50" mass="5845">GSRTSQVGRHTGLYPSLPVQLHLLWSWRDLQIIRRDLQIISPVVLQIIFH</sequence>
<keyword evidence="2" id="KW-1185">Reference proteome</keyword>
<feature type="non-terminal residue" evidence="1">
    <location>
        <position position="50"/>
    </location>
</feature>
<comment type="caution">
    <text evidence="1">The sequence shown here is derived from an EMBL/GenBank/DDBJ whole genome shotgun (WGS) entry which is preliminary data.</text>
</comment>
<organism evidence="1 2">
    <name type="scientific">Clarias magur</name>
    <name type="common">Asian catfish</name>
    <name type="synonym">Macropteronotus magur</name>
    <dbReference type="NCBI Taxonomy" id="1594786"/>
    <lineage>
        <taxon>Eukaryota</taxon>
        <taxon>Metazoa</taxon>
        <taxon>Chordata</taxon>
        <taxon>Craniata</taxon>
        <taxon>Vertebrata</taxon>
        <taxon>Euteleostomi</taxon>
        <taxon>Actinopterygii</taxon>
        <taxon>Neopterygii</taxon>
        <taxon>Teleostei</taxon>
        <taxon>Ostariophysi</taxon>
        <taxon>Siluriformes</taxon>
        <taxon>Clariidae</taxon>
        <taxon>Clarias</taxon>
    </lineage>
</organism>
<reference evidence="1" key="1">
    <citation type="submission" date="2020-07" db="EMBL/GenBank/DDBJ databases">
        <title>Clarias magur genome sequencing, assembly and annotation.</title>
        <authorList>
            <person name="Kushwaha B."/>
            <person name="Kumar R."/>
            <person name="Das P."/>
            <person name="Joshi C.G."/>
            <person name="Kumar D."/>
            <person name="Nagpure N.S."/>
            <person name="Pandey M."/>
            <person name="Agarwal S."/>
            <person name="Srivastava S."/>
            <person name="Singh M."/>
            <person name="Sahoo L."/>
            <person name="Jayasankar P."/>
            <person name="Meher P.K."/>
            <person name="Koringa P.G."/>
            <person name="Iquebal M.A."/>
            <person name="Das S.P."/>
            <person name="Bit A."/>
            <person name="Patnaik S."/>
            <person name="Patel N."/>
            <person name="Shah T.M."/>
            <person name="Hinsu A."/>
            <person name="Jena J.K."/>
        </authorList>
    </citation>
    <scope>NUCLEOTIDE SEQUENCE</scope>
    <source>
        <strain evidence="1">CIFAMagur01</strain>
        <tissue evidence="1">Testis</tissue>
    </source>
</reference>
<name>A0A8J4WYA9_CLAMG</name>
<dbReference type="Proteomes" id="UP000727407">
    <property type="component" value="Unassembled WGS sequence"/>
</dbReference>
<evidence type="ECO:0000313" key="2">
    <source>
        <dbReference type="Proteomes" id="UP000727407"/>
    </source>
</evidence>
<dbReference type="GO" id="GO:0016874">
    <property type="term" value="F:ligase activity"/>
    <property type="evidence" value="ECO:0007669"/>
    <property type="project" value="UniProtKB-KW"/>
</dbReference>
<accession>A0A8J4WYA9</accession>